<dbReference type="KEGG" id="cchl:FPL14_24590"/>
<organism evidence="1 2">
    <name type="scientific">Cohnella cholangitidis</name>
    <dbReference type="NCBI Taxonomy" id="2598458"/>
    <lineage>
        <taxon>Bacteria</taxon>
        <taxon>Bacillati</taxon>
        <taxon>Bacillota</taxon>
        <taxon>Bacilli</taxon>
        <taxon>Bacillales</taxon>
        <taxon>Paenibacillaceae</taxon>
        <taxon>Cohnella</taxon>
    </lineage>
</organism>
<evidence type="ECO:0000313" key="1">
    <source>
        <dbReference type="EMBL" id="QMV43996.1"/>
    </source>
</evidence>
<dbReference type="RefSeq" id="WP_182300228.1">
    <property type="nucleotide sequence ID" value="NZ_CP041969.1"/>
</dbReference>
<name>A0A7G5C462_9BACL</name>
<accession>A0A7G5C462</accession>
<reference evidence="1 2" key="1">
    <citation type="submission" date="2019-07" db="EMBL/GenBank/DDBJ databases">
        <authorList>
            <person name="Kim J.K."/>
            <person name="Cheong H.-M."/>
            <person name="Choi Y."/>
            <person name="Hwang K.J."/>
            <person name="Lee S."/>
            <person name="Choi C."/>
        </authorList>
    </citation>
    <scope>NUCLEOTIDE SEQUENCE [LARGE SCALE GENOMIC DNA]</scope>
    <source>
        <strain evidence="1 2">KS 22</strain>
    </source>
</reference>
<dbReference type="AlphaFoldDB" id="A0A7G5C462"/>
<gene>
    <name evidence="1" type="ORF">FPL14_24590</name>
</gene>
<protein>
    <submittedName>
        <fullName evidence="1">Uncharacterized protein</fullName>
    </submittedName>
</protein>
<sequence length="62" mass="7079">MTIQSQARPDFSLFETGHGTSSRFRLRESTHPAYPDLVSTTHVLEGSNPVWRSVLELRLIRP</sequence>
<evidence type="ECO:0000313" key="2">
    <source>
        <dbReference type="Proteomes" id="UP000515679"/>
    </source>
</evidence>
<proteinExistence type="predicted"/>
<dbReference type="EMBL" id="CP041969">
    <property type="protein sequence ID" value="QMV43996.1"/>
    <property type="molecule type" value="Genomic_DNA"/>
</dbReference>
<keyword evidence="2" id="KW-1185">Reference proteome</keyword>
<dbReference type="Proteomes" id="UP000515679">
    <property type="component" value="Chromosome"/>
</dbReference>